<gene>
    <name evidence="2" type="ORF">L3Y34_016963</name>
</gene>
<dbReference type="Proteomes" id="UP000827892">
    <property type="component" value="Chromosome II"/>
</dbReference>
<dbReference type="PANTHER" id="PTHR35182:SF1">
    <property type="entry name" value="COLD-SHOCK PROTEIN-RELATED"/>
    <property type="match status" value="1"/>
</dbReference>
<sequence>MVFLLLLIFISTVLSSQELYAPPILVGGSYVLSTNYEGAKNSSTGIKRLLNSETEDTWQVFHFCTKDGQNKDKCGAWVDKNGKKIAGANNNVKEVEDGTEISKMQLSDSGRYSRHPSDPVKEALEWVVVSVQEGPKPPPHTY</sequence>
<organism evidence="2 3">
    <name type="scientific">Caenorhabditis briggsae</name>
    <dbReference type="NCBI Taxonomy" id="6238"/>
    <lineage>
        <taxon>Eukaryota</taxon>
        <taxon>Metazoa</taxon>
        <taxon>Ecdysozoa</taxon>
        <taxon>Nematoda</taxon>
        <taxon>Chromadorea</taxon>
        <taxon>Rhabditida</taxon>
        <taxon>Rhabditina</taxon>
        <taxon>Rhabditomorpha</taxon>
        <taxon>Rhabditoidea</taxon>
        <taxon>Rhabditidae</taxon>
        <taxon>Peloderinae</taxon>
        <taxon>Caenorhabditis</taxon>
    </lineage>
</organism>
<reference evidence="2 3" key="1">
    <citation type="submission" date="2022-05" db="EMBL/GenBank/DDBJ databases">
        <title>Chromosome-level reference genomes for two strains of Caenorhabditis briggsae: an improved platform for comparative genomics.</title>
        <authorList>
            <person name="Stevens L."/>
            <person name="Andersen E.C."/>
        </authorList>
    </citation>
    <scope>NUCLEOTIDE SEQUENCE [LARGE SCALE GENOMIC DNA]</scope>
    <source>
        <strain evidence="2">QX1410_ONT</strain>
        <tissue evidence="2">Whole-organism</tissue>
    </source>
</reference>
<dbReference type="EMBL" id="CP090892">
    <property type="protein sequence ID" value="ULU03851.1"/>
    <property type="molecule type" value="Genomic_DNA"/>
</dbReference>
<evidence type="ECO:0000313" key="3">
    <source>
        <dbReference type="Proteomes" id="UP000827892"/>
    </source>
</evidence>
<evidence type="ECO:0000313" key="2">
    <source>
        <dbReference type="EMBL" id="ULU03851.1"/>
    </source>
</evidence>
<dbReference type="PANTHER" id="PTHR35182">
    <property type="entry name" value="PROTEIN CBG13762"/>
    <property type="match status" value="1"/>
</dbReference>
<dbReference type="AlphaFoldDB" id="A0AAE9ISU0"/>
<protein>
    <submittedName>
        <fullName evidence="2">Uncharacterized protein</fullName>
    </submittedName>
</protein>
<accession>A0AAE9ISU0</accession>
<keyword evidence="1" id="KW-0732">Signal</keyword>
<evidence type="ECO:0000256" key="1">
    <source>
        <dbReference type="SAM" id="SignalP"/>
    </source>
</evidence>
<feature type="chain" id="PRO_5042224632" evidence="1">
    <location>
        <begin position="16"/>
        <end position="142"/>
    </location>
</feature>
<proteinExistence type="predicted"/>
<feature type="signal peptide" evidence="1">
    <location>
        <begin position="1"/>
        <end position="15"/>
    </location>
</feature>
<name>A0AAE9ISU0_CAEBR</name>